<organism evidence="1 2">
    <name type="scientific">Bradyrhizobium campsiandrae</name>
    <dbReference type="NCBI Taxonomy" id="1729892"/>
    <lineage>
        <taxon>Bacteria</taxon>
        <taxon>Pseudomonadati</taxon>
        <taxon>Pseudomonadota</taxon>
        <taxon>Alphaproteobacteria</taxon>
        <taxon>Hyphomicrobiales</taxon>
        <taxon>Nitrobacteraceae</taxon>
        <taxon>Bradyrhizobium</taxon>
    </lineage>
</organism>
<evidence type="ECO:0000313" key="2">
    <source>
        <dbReference type="Proteomes" id="UP000639516"/>
    </source>
</evidence>
<reference evidence="1 2" key="1">
    <citation type="journal article" date="2020" name="Arch. Microbiol.">
        <title>Bradyrhizobium campsiandrae sp. nov., a nitrogen-fixing bacterial strain isolated from a native leguminous tree from the Amazon adapted to flooded conditions.</title>
        <authorList>
            <person name="Cabral Michel D."/>
            <person name="Martins da Costa E."/>
            <person name="Azarias Guimaraes A."/>
            <person name="Soares de Carvalho T."/>
            <person name="Santos de Castro Caputo P."/>
            <person name="Willems A."/>
            <person name="de Souza Moreira F.M."/>
        </authorList>
    </citation>
    <scope>NUCLEOTIDE SEQUENCE [LARGE SCALE GENOMIC DNA]</scope>
    <source>
        <strain evidence="2">INPA 384B</strain>
    </source>
</reference>
<accession>A0ABR7UAC4</accession>
<keyword evidence="2" id="KW-1185">Reference proteome</keyword>
<dbReference type="EMBL" id="JAATTO010000032">
    <property type="protein sequence ID" value="MBC9980917.1"/>
    <property type="molecule type" value="Genomic_DNA"/>
</dbReference>
<gene>
    <name evidence="1" type="ORF">HA482_22200</name>
</gene>
<evidence type="ECO:0000313" key="1">
    <source>
        <dbReference type="EMBL" id="MBC9980917.1"/>
    </source>
</evidence>
<dbReference type="RefSeq" id="WP_188108128.1">
    <property type="nucleotide sequence ID" value="NZ_JAANIH010000108.1"/>
</dbReference>
<proteinExistence type="predicted"/>
<dbReference type="Proteomes" id="UP000639516">
    <property type="component" value="Unassembled WGS sequence"/>
</dbReference>
<name>A0ABR7UAC4_9BRAD</name>
<protein>
    <submittedName>
        <fullName evidence="1">Uncharacterized protein</fullName>
    </submittedName>
</protein>
<comment type="caution">
    <text evidence="1">The sequence shown here is derived from an EMBL/GenBank/DDBJ whole genome shotgun (WGS) entry which is preliminary data.</text>
</comment>
<sequence>MAFTSSRVVHCMTAYHATRTFMAAKTPTMRTMIAMPNLLICCASEMTANWAATT</sequence>